<comment type="caution">
    <text evidence="5">The sequence shown here is derived from an EMBL/GenBank/DDBJ whole genome shotgun (WGS) entry which is preliminary data.</text>
</comment>
<proteinExistence type="predicted"/>
<protein>
    <submittedName>
        <fullName evidence="5">GntR family transcriptional regulator</fullName>
    </submittedName>
</protein>
<evidence type="ECO:0000256" key="3">
    <source>
        <dbReference type="ARBA" id="ARBA00023163"/>
    </source>
</evidence>
<dbReference type="SMART" id="SM00345">
    <property type="entry name" value="HTH_GNTR"/>
    <property type="match status" value="1"/>
</dbReference>
<gene>
    <name evidence="5" type="ORF">CR165_12710</name>
</gene>
<evidence type="ECO:0000259" key="4">
    <source>
        <dbReference type="PROSITE" id="PS50949"/>
    </source>
</evidence>
<dbReference type="GO" id="GO:0003700">
    <property type="term" value="F:DNA-binding transcription factor activity"/>
    <property type="evidence" value="ECO:0007669"/>
    <property type="project" value="InterPro"/>
</dbReference>
<dbReference type="Gene3D" id="1.20.120.530">
    <property type="entry name" value="GntR ligand-binding domain-like"/>
    <property type="match status" value="1"/>
</dbReference>
<evidence type="ECO:0000256" key="1">
    <source>
        <dbReference type="ARBA" id="ARBA00023015"/>
    </source>
</evidence>
<organism evidence="5 6">
    <name type="scientific">Teichococcus aestuarii</name>
    <dbReference type="NCBI Taxonomy" id="568898"/>
    <lineage>
        <taxon>Bacteria</taxon>
        <taxon>Pseudomonadati</taxon>
        <taxon>Pseudomonadota</taxon>
        <taxon>Alphaproteobacteria</taxon>
        <taxon>Acetobacterales</taxon>
        <taxon>Roseomonadaceae</taxon>
        <taxon>Roseomonas</taxon>
    </lineage>
</organism>
<dbReference type="EMBL" id="PDOA01000007">
    <property type="protein sequence ID" value="PWC28606.1"/>
    <property type="molecule type" value="Genomic_DNA"/>
</dbReference>
<dbReference type="SMART" id="SM00895">
    <property type="entry name" value="FCD"/>
    <property type="match status" value="1"/>
</dbReference>
<name>A0A2U1V3Y0_9PROT</name>
<dbReference type="Pfam" id="PF00392">
    <property type="entry name" value="GntR"/>
    <property type="match status" value="1"/>
</dbReference>
<evidence type="ECO:0000313" key="5">
    <source>
        <dbReference type="EMBL" id="PWC28606.1"/>
    </source>
</evidence>
<dbReference type="InterPro" id="IPR036390">
    <property type="entry name" value="WH_DNA-bd_sf"/>
</dbReference>
<sequence length="216" mass="23494">MARRRSAADNAYDSLRAAVISLALPPGTALSRTAIARRLGVSQTPVREALIRLQEEGLIAVVPQSATRVARIDLASAREAGFLRLALELAVVRRLAEAPPPGLEAALQTELARMRASTDEDGFTAADAAFHGVLYAAAGVPGLHELVRSRSGHLDRLRRLHLPSPGKAEAVLRQHAELAAAILRRQPAEAERLLRDHLSNTFAELARIRDRFPEFF</sequence>
<dbReference type="PROSITE" id="PS50949">
    <property type="entry name" value="HTH_GNTR"/>
    <property type="match status" value="1"/>
</dbReference>
<dbReference type="GO" id="GO:0003677">
    <property type="term" value="F:DNA binding"/>
    <property type="evidence" value="ECO:0007669"/>
    <property type="project" value="UniProtKB-KW"/>
</dbReference>
<dbReference type="Proteomes" id="UP000245048">
    <property type="component" value="Unassembled WGS sequence"/>
</dbReference>
<keyword evidence="3" id="KW-0804">Transcription</keyword>
<dbReference type="SUPFAM" id="SSF46785">
    <property type="entry name" value="Winged helix' DNA-binding domain"/>
    <property type="match status" value="1"/>
</dbReference>
<reference evidence="6" key="1">
    <citation type="submission" date="2017-10" db="EMBL/GenBank/DDBJ databases">
        <authorList>
            <person name="Toshchakov S.V."/>
            <person name="Goeva M.A."/>
        </authorList>
    </citation>
    <scope>NUCLEOTIDE SEQUENCE [LARGE SCALE GENOMIC DNA]</scope>
    <source>
        <strain evidence="6">JR1/69-1-13</strain>
    </source>
</reference>
<dbReference type="InterPro" id="IPR008920">
    <property type="entry name" value="TF_FadR/GntR_C"/>
</dbReference>
<keyword evidence="6" id="KW-1185">Reference proteome</keyword>
<dbReference type="SUPFAM" id="SSF48008">
    <property type="entry name" value="GntR ligand-binding domain-like"/>
    <property type="match status" value="1"/>
</dbReference>
<dbReference type="AlphaFoldDB" id="A0A2U1V3Y0"/>
<dbReference type="InterPro" id="IPR000524">
    <property type="entry name" value="Tscrpt_reg_HTH_GntR"/>
</dbReference>
<dbReference type="PANTHER" id="PTHR43537">
    <property type="entry name" value="TRANSCRIPTIONAL REGULATOR, GNTR FAMILY"/>
    <property type="match status" value="1"/>
</dbReference>
<dbReference type="PANTHER" id="PTHR43537:SF45">
    <property type="entry name" value="GNTR FAMILY REGULATORY PROTEIN"/>
    <property type="match status" value="1"/>
</dbReference>
<dbReference type="InterPro" id="IPR011711">
    <property type="entry name" value="GntR_C"/>
</dbReference>
<dbReference type="Pfam" id="PF07729">
    <property type="entry name" value="FCD"/>
    <property type="match status" value="1"/>
</dbReference>
<dbReference type="Gene3D" id="1.10.10.10">
    <property type="entry name" value="Winged helix-like DNA-binding domain superfamily/Winged helix DNA-binding domain"/>
    <property type="match status" value="1"/>
</dbReference>
<accession>A0A2U1V3Y0</accession>
<evidence type="ECO:0000256" key="2">
    <source>
        <dbReference type="ARBA" id="ARBA00023125"/>
    </source>
</evidence>
<keyword evidence="2" id="KW-0238">DNA-binding</keyword>
<dbReference type="InterPro" id="IPR036388">
    <property type="entry name" value="WH-like_DNA-bd_sf"/>
</dbReference>
<evidence type="ECO:0000313" key="6">
    <source>
        <dbReference type="Proteomes" id="UP000245048"/>
    </source>
</evidence>
<feature type="domain" description="HTH gntR-type" evidence="4">
    <location>
        <begin position="5"/>
        <end position="72"/>
    </location>
</feature>
<keyword evidence="1" id="KW-0805">Transcription regulation</keyword>
<dbReference type="OrthoDB" id="9812290at2"/>